<dbReference type="AlphaFoldDB" id="A0A0P8CHK5"/>
<sequence length="340" mass="38444">MKQELKETETEDISDDWQVVKVKDVARINELSIYKNYQYDLIEYIDISSIENRQILNTQKLSISEAPSRAKRIVRDNDILISTVRPNLKHFTFIKKAKENTVASTGFAVITSYKANPQYLYYYLTTDQFTNFLTQIADTHTSTYPAFNPDVIENADILLPSEDEQNKIANTLGALDEKIALNRSMNSTLEAIGQALFRLWFADFEFPDEEGKPYRSSGGEMVETELGEVPKGWRVGTLGDICEITMGQSPPGETYNEIGDGLPFYQGISDFGFRFPSRRVYCTVPTRFAEEGDVLLSVRAPVGTFNIADERCAIGRGVAALRLKGKHSGYLYYLLHTTQT</sequence>
<feature type="non-terminal residue" evidence="5">
    <location>
        <position position="340"/>
    </location>
</feature>
<keyword evidence="2" id="KW-0680">Restriction system</keyword>
<dbReference type="Pfam" id="PF01420">
    <property type="entry name" value="Methylase_S"/>
    <property type="match status" value="2"/>
</dbReference>
<protein>
    <submittedName>
        <fullName evidence="5">Type I restriction-modification system specificity subunit</fullName>
    </submittedName>
</protein>
<name>A0A0P8CHK5_9EURY</name>
<dbReference type="EMBL" id="LKCM01000254">
    <property type="protein sequence ID" value="KPQ42222.1"/>
    <property type="molecule type" value="Genomic_DNA"/>
</dbReference>
<proteinExistence type="inferred from homology"/>
<keyword evidence="3" id="KW-0238">DNA-binding</keyword>
<dbReference type="PANTHER" id="PTHR30408:SF13">
    <property type="entry name" value="TYPE I RESTRICTION ENZYME HINDI SPECIFICITY SUBUNIT"/>
    <property type="match status" value="1"/>
</dbReference>
<comment type="caution">
    <text evidence="5">The sequence shown here is derived from an EMBL/GenBank/DDBJ whole genome shotgun (WGS) entry which is preliminary data.</text>
</comment>
<evidence type="ECO:0000256" key="1">
    <source>
        <dbReference type="ARBA" id="ARBA00010923"/>
    </source>
</evidence>
<dbReference type="InterPro" id="IPR000055">
    <property type="entry name" value="Restrct_endonuc_typeI_TRD"/>
</dbReference>
<dbReference type="PATRIC" id="fig|1719120.3.peg.3509"/>
<accession>A0A0P8CHK5</accession>
<feature type="domain" description="Type I restriction modification DNA specificity" evidence="4">
    <location>
        <begin position="15"/>
        <end position="190"/>
    </location>
</feature>
<dbReference type="GO" id="GO:0009307">
    <property type="term" value="P:DNA restriction-modification system"/>
    <property type="evidence" value="ECO:0007669"/>
    <property type="project" value="UniProtKB-KW"/>
</dbReference>
<organism evidence="5 6">
    <name type="scientific">Candidatus Methanoperedens nitratireducens</name>
    <dbReference type="NCBI Taxonomy" id="1392998"/>
    <lineage>
        <taxon>Archaea</taxon>
        <taxon>Methanobacteriati</taxon>
        <taxon>Methanobacteriota</taxon>
        <taxon>Stenosarchaea group</taxon>
        <taxon>Methanomicrobia</taxon>
        <taxon>Methanosarcinales</taxon>
        <taxon>ANME-2 cluster</taxon>
        <taxon>Candidatus Methanoperedentaceae</taxon>
        <taxon>Candidatus Methanoperedens</taxon>
    </lineage>
</organism>
<reference evidence="5 6" key="1">
    <citation type="submission" date="2015-09" db="EMBL/GenBank/DDBJ databases">
        <title>A metagenomics-based metabolic model of nitrate-dependent anaerobic oxidation of methane by Methanoperedens-like archaea.</title>
        <authorList>
            <person name="Arshad A."/>
            <person name="Speth D.R."/>
            <person name="De Graaf R.M."/>
            <person name="Op Den Camp H.J."/>
            <person name="Jetten M.S."/>
            <person name="Welte C.U."/>
        </authorList>
    </citation>
    <scope>NUCLEOTIDE SEQUENCE [LARGE SCALE GENOMIC DNA]</scope>
</reference>
<dbReference type="PANTHER" id="PTHR30408">
    <property type="entry name" value="TYPE-1 RESTRICTION ENZYME ECOKI SPECIFICITY PROTEIN"/>
    <property type="match status" value="1"/>
</dbReference>
<dbReference type="SUPFAM" id="SSF116734">
    <property type="entry name" value="DNA methylase specificity domain"/>
    <property type="match status" value="2"/>
</dbReference>
<feature type="domain" description="Type I restriction modification DNA specificity" evidence="4">
    <location>
        <begin position="230"/>
        <end position="337"/>
    </location>
</feature>
<comment type="similarity">
    <text evidence="1">Belongs to the type-I restriction system S methylase family.</text>
</comment>
<dbReference type="Gene3D" id="3.90.220.20">
    <property type="entry name" value="DNA methylase specificity domains"/>
    <property type="match status" value="2"/>
</dbReference>
<dbReference type="GO" id="GO:0003677">
    <property type="term" value="F:DNA binding"/>
    <property type="evidence" value="ECO:0007669"/>
    <property type="project" value="UniProtKB-KW"/>
</dbReference>
<dbReference type="CDD" id="cd16961">
    <property type="entry name" value="RMtype1_S_TRD-CR_like"/>
    <property type="match status" value="1"/>
</dbReference>
<evidence type="ECO:0000259" key="4">
    <source>
        <dbReference type="Pfam" id="PF01420"/>
    </source>
</evidence>
<dbReference type="InterPro" id="IPR052021">
    <property type="entry name" value="Type-I_RS_S_subunit"/>
</dbReference>
<evidence type="ECO:0000256" key="3">
    <source>
        <dbReference type="ARBA" id="ARBA00023125"/>
    </source>
</evidence>
<evidence type="ECO:0000313" key="5">
    <source>
        <dbReference type="EMBL" id="KPQ42222.1"/>
    </source>
</evidence>
<evidence type="ECO:0000256" key="2">
    <source>
        <dbReference type="ARBA" id="ARBA00022747"/>
    </source>
</evidence>
<gene>
    <name evidence="5" type="ORF">MPEBLZ_03228</name>
</gene>
<dbReference type="InterPro" id="IPR044946">
    <property type="entry name" value="Restrct_endonuc_typeI_TRD_sf"/>
</dbReference>
<dbReference type="Proteomes" id="UP000050360">
    <property type="component" value="Unassembled WGS sequence"/>
</dbReference>
<evidence type="ECO:0000313" key="6">
    <source>
        <dbReference type="Proteomes" id="UP000050360"/>
    </source>
</evidence>